<gene>
    <name evidence="2" type="ORF">C0Q70_09687</name>
</gene>
<evidence type="ECO:0000313" key="3">
    <source>
        <dbReference type="Proteomes" id="UP000245119"/>
    </source>
</evidence>
<feature type="compositionally biased region" description="Polar residues" evidence="1">
    <location>
        <begin position="331"/>
        <end position="341"/>
    </location>
</feature>
<dbReference type="PANTHER" id="PTHR14739">
    <property type="entry name" value="MICROTUBULE-ASSOCIATED PROTEIN 9"/>
    <property type="match status" value="1"/>
</dbReference>
<feature type="compositionally biased region" description="Basic and acidic residues" evidence="1">
    <location>
        <begin position="624"/>
        <end position="639"/>
    </location>
</feature>
<feature type="compositionally biased region" description="Polar residues" evidence="1">
    <location>
        <begin position="52"/>
        <end position="64"/>
    </location>
</feature>
<dbReference type="GO" id="GO:0000235">
    <property type="term" value="C:astral microtubule"/>
    <property type="evidence" value="ECO:0007669"/>
    <property type="project" value="TreeGrafter"/>
</dbReference>
<feature type="region of interest" description="Disordered" evidence="1">
    <location>
        <begin position="520"/>
        <end position="551"/>
    </location>
</feature>
<feature type="region of interest" description="Disordered" evidence="1">
    <location>
        <begin position="569"/>
        <end position="597"/>
    </location>
</feature>
<name>A0A2T7PAI5_POMCA</name>
<feature type="compositionally biased region" description="Basic and acidic residues" evidence="1">
    <location>
        <begin position="415"/>
        <end position="440"/>
    </location>
</feature>
<comment type="caution">
    <text evidence="2">The sequence shown here is derived from an EMBL/GenBank/DDBJ whole genome shotgun (WGS) entry which is preliminary data.</text>
</comment>
<dbReference type="OMA" id="KPWQPPN"/>
<dbReference type="InterPro" id="IPR026106">
    <property type="entry name" value="MAP9"/>
</dbReference>
<protein>
    <recommendedName>
        <fullName evidence="4">Microtubule-associated protein 9</fullName>
    </recommendedName>
</protein>
<feature type="compositionally biased region" description="Basic residues" evidence="1">
    <location>
        <begin position="65"/>
        <end position="75"/>
    </location>
</feature>
<evidence type="ECO:0008006" key="4">
    <source>
        <dbReference type="Google" id="ProtNLM"/>
    </source>
</evidence>
<feature type="compositionally biased region" description="Basic and acidic residues" evidence="1">
    <location>
        <begin position="128"/>
        <end position="143"/>
    </location>
</feature>
<feature type="region of interest" description="Disordered" evidence="1">
    <location>
        <begin position="471"/>
        <end position="490"/>
    </location>
</feature>
<dbReference type="PANTHER" id="PTHR14739:SF9">
    <property type="entry name" value="MICROTUBULE-ASSOCIATED PROTEIN 9"/>
    <property type="match status" value="1"/>
</dbReference>
<feature type="region of interest" description="Disordered" evidence="1">
    <location>
        <begin position="708"/>
        <end position="731"/>
    </location>
</feature>
<keyword evidence="3" id="KW-1185">Reference proteome</keyword>
<sequence length="731" mass="85091">MDEVDGDFRTRKQKPMNSFQRELDAKMKERRAKGLTADITSEESEEDSILSNNDLLMQYSTSRQNRPRSAKHRSGHASSMQGNFDMTLDEEYFRAVNDMRGHQLSDNDDIDDNEIMHKQNKKSGVQQKENRFVKKPQSREILKASETSIEDSLFGWKSSIPRERSPTSGFTGPSKPWQPPSFQNVSPSDNHRKELLPEKGMYATESGLDSTLKSQTPRTPRFERNRKESKSPRDLSLEDSEKPTPTTRRKNDSRDSQNSRTTPALDIFGKSRSEQSAEIEKELEDIEEKKKEADKRQWRADDRKTPTQQKSPDFRRLTPRQKTPTDLKGKQTPTNRKSPTDANVGELQSKKEPSLLDFMIGDTASKPTKDTPKPKERPKRILKDGRIPSESQDSRQIGDGVEMPRQVEDTSSLCEEVKDDPAAMTKKSVDESGEGKMVTETKTADDIISLIAKAQKGMQFIEPAKRIRPVSAHAKVEHRPKPRYGVLPGETVSLATERQFNSTTDIRNAVYEEWYRQHMKEAKRMQKEKEKKEKEENEKKKKEKEDKEMEAKLSYKAWQEKKKELIAEQEAKKQEEAEKKREMEEKEKEEQRKNSEVTFSKWKEKKDEFLKFQHRQNQLKQRKEKQAEEAKKKDKEKDGTSAFKKWKASKDTELKSKLKASKKAEEQEKINLDATRRMKEDEASVKYEEWLKTKEKHELRKKIELRSRRMSGDVDERPPWSPANYTVPFGR</sequence>
<dbReference type="AlphaFoldDB" id="A0A2T7PAI5"/>
<proteinExistence type="predicted"/>
<dbReference type="GO" id="GO:0000281">
    <property type="term" value="P:mitotic cytokinesis"/>
    <property type="evidence" value="ECO:0007669"/>
    <property type="project" value="InterPro"/>
</dbReference>
<feature type="compositionally biased region" description="Basic and acidic residues" evidence="1">
    <location>
        <begin position="287"/>
        <end position="305"/>
    </location>
</feature>
<feature type="compositionally biased region" description="Basic and acidic residues" evidence="1">
    <location>
        <begin position="269"/>
        <end position="280"/>
    </location>
</feature>
<accession>A0A2T7PAI5</accession>
<dbReference type="GO" id="GO:0090307">
    <property type="term" value="P:mitotic spindle assembly"/>
    <property type="evidence" value="ECO:0007669"/>
    <property type="project" value="TreeGrafter"/>
</dbReference>
<dbReference type="Proteomes" id="UP000245119">
    <property type="component" value="Linkage Group LG5"/>
</dbReference>
<feature type="region of interest" description="Disordered" evidence="1">
    <location>
        <begin position="610"/>
        <end position="671"/>
    </location>
</feature>
<dbReference type="GO" id="GO:1902412">
    <property type="term" value="P:regulation of mitotic cytokinesis"/>
    <property type="evidence" value="ECO:0007669"/>
    <property type="project" value="TreeGrafter"/>
</dbReference>
<feature type="compositionally biased region" description="Polar residues" evidence="1">
    <location>
        <begin position="207"/>
        <end position="218"/>
    </location>
</feature>
<dbReference type="GO" id="GO:0008017">
    <property type="term" value="F:microtubule binding"/>
    <property type="evidence" value="ECO:0007669"/>
    <property type="project" value="TreeGrafter"/>
</dbReference>
<dbReference type="OrthoDB" id="6288917at2759"/>
<dbReference type="EMBL" id="PZQS01000005">
    <property type="protein sequence ID" value="PVD30421.1"/>
    <property type="molecule type" value="Genomic_DNA"/>
</dbReference>
<feature type="compositionally biased region" description="Basic and acidic residues" evidence="1">
    <location>
        <begin position="648"/>
        <end position="671"/>
    </location>
</feature>
<reference evidence="2 3" key="1">
    <citation type="submission" date="2018-04" db="EMBL/GenBank/DDBJ databases">
        <title>The genome of golden apple snail Pomacea canaliculata provides insight into stress tolerance and invasive adaptation.</title>
        <authorList>
            <person name="Liu C."/>
            <person name="Liu B."/>
            <person name="Ren Y."/>
            <person name="Zhang Y."/>
            <person name="Wang H."/>
            <person name="Li S."/>
            <person name="Jiang F."/>
            <person name="Yin L."/>
            <person name="Zhang G."/>
            <person name="Qian W."/>
            <person name="Fan W."/>
        </authorList>
    </citation>
    <scope>NUCLEOTIDE SEQUENCE [LARGE SCALE GENOMIC DNA]</scope>
    <source>
        <strain evidence="2">SZHN2017</strain>
        <tissue evidence="2">Muscle</tissue>
    </source>
</reference>
<feature type="region of interest" description="Disordered" evidence="1">
    <location>
        <begin position="1"/>
        <end position="83"/>
    </location>
</feature>
<feature type="compositionally biased region" description="Basic and acidic residues" evidence="1">
    <location>
        <begin position="708"/>
        <end position="718"/>
    </location>
</feature>
<evidence type="ECO:0000256" key="1">
    <source>
        <dbReference type="SAM" id="MobiDB-lite"/>
    </source>
</evidence>
<organism evidence="2 3">
    <name type="scientific">Pomacea canaliculata</name>
    <name type="common">Golden apple snail</name>
    <dbReference type="NCBI Taxonomy" id="400727"/>
    <lineage>
        <taxon>Eukaryota</taxon>
        <taxon>Metazoa</taxon>
        <taxon>Spiralia</taxon>
        <taxon>Lophotrochozoa</taxon>
        <taxon>Mollusca</taxon>
        <taxon>Gastropoda</taxon>
        <taxon>Caenogastropoda</taxon>
        <taxon>Architaenioglossa</taxon>
        <taxon>Ampullarioidea</taxon>
        <taxon>Ampullariidae</taxon>
        <taxon>Pomacea</taxon>
    </lineage>
</organism>
<feature type="region of interest" description="Disordered" evidence="1">
    <location>
        <begin position="99"/>
        <end position="440"/>
    </location>
</feature>
<feature type="compositionally biased region" description="Basic and acidic residues" evidence="1">
    <location>
        <begin position="367"/>
        <end position="387"/>
    </location>
</feature>
<evidence type="ECO:0000313" key="2">
    <source>
        <dbReference type="EMBL" id="PVD30421.1"/>
    </source>
</evidence>
<feature type="compositionally biased region" description="Basic and acidic residues" evidence="1">
    <location>
        <begin position="220"/>
        <end position="242"/>
    </location>
</feature>
<feature type="compositionally biased region" description="Basic and acidic residues" evidence="1">
    <location>
        <begin position="1"/>
        <end position="10"/>
    </location>
</feature>